<keyword evidence="4" id="KW-1003">Cell membrane</keyword>
<keyword evidence="5 8" id="KW-0812">Transmembrane</keyword>
<dbReference type="PANTHER" id="PTHR30330">
    <property type="entry name" value="AGSS FAMILY TRANSPORTER, SODIUM-ALANINE"/>
    <property type="match status" value="1"/>
</dbReference>
<gene>
    <name evidence="9" type="ORF">LTSESEN_1588</name>
</gene>
<comment type="similarity">
    <text evidence="2">Belongs to the alanine or glycine:cation symporter (AGCS) (TC 2.A.25) family.</text>
</comment>
<feature type="transmembrane region" description="Helical" evidence="8">
    <location>
        <begin position="52"/>
        <end position="72"/>
    </location>
</feature>
<keyword evidence="7 8" id="KW-0472">Membrane</keyword>
<dbReference type="Pfam" id="PF01235">
    <property type="entry name" value="Na_Ala_symp"/>
    <property type="match status" value="1"/>
</dbReference>
<accession>G5QXQ7</accession>
<evidence type="ECO:0000313" key="10">
    <source>
        <dbReference type="Proteomes" id="UP000005065"/>
    </source>
</evidence>
<name>G5QXQ7_SALSE</name>
<dbReference type="GO" id="GO:0005886">
    <property type="term" value="C:plasma membrane"/>
    <property type="evidence" value="ECO:0007669"/>
    <property type="project" value="UniProtKB-SubCell"/>
</dbReference>
<dbReference type="PATRIC" id="fig|913082.3.peg.1221"/>
<dbReference type="Proteomes" id="UP000005065">
    <property type="component" value="Unassembled WGS sequence"/>
</dbReference>
<feature type="transmembrane region" description="Helical" evidence="8">
    <location>
        <begin position="134"/>
        <end position="154"/>
    </location>
</feature>
<keyword evidence="3" id="KW-0813">Transport</keyword>
<dbReference type="GO" id="GO:0005283">
    <property type="term" value="F:amino acid:sodium symporter activity"/>
    <property type="evidence" value="ECO:0007669"/>
    <property type="project" value="InterPro"/>
</dbReference>
<dbReference type="AlphaFoldDB" id="G5QXQ7"/>
<sequence>GFVGSTIMMAISKGASRGIFTNEAGMGTSATVHATANVDYAFRQGMWGAVEVFFVSMITCNFTAFAVLASGMWTDASYQGIQIIFAALKETWHPIIVQVLCLGVALILFTSYLGSYIKFRTSINYIFGDKLERIIKWLYFLPPLIAVNMEIPVIWLMADIAVGFLVIPNVIALFLLRKEFISEFNIFKTRTQRDTNSVKTTQITHVNMSKSEGKE</sequence>
<feature type="transmembrane region" description="Helical" evidence="8">
    <location>
        <begin position="92"/>
        <end position="113"/>
    </location>
</feature>
<evidence type="ECO:0000256" key="3">
    <source>
        <dbReference type="ARBA" id="ARBA00022448"/>
    </source>
</evidence>
<comment type="subcellular location">
    <subcellularLocation>
        <location evidence="1">Cell membrane</location>
        <topology evidence="1">Multi-pass membrane protein</topology>
    </subcellularLocation>
</comment>
<dbReference type="InterPro" id="IPR001463">
    <property type="entry name" value="Na/Ala_symport"/>
</dbReference>
<evidence type="ECO:0000256" key="4">
    <source>
        <dbReference type="ARBA" id="ARBA00022475"/>
    </source>
</evidence>
<dbReference type="PANTHER" id="PTHR30330:SF3">
    <property type="entry name" value="TRANSCRIPTIONAL REGULATOR, LRP FAMILY"/>
    <property type="match status" value="1"/>
</dbReference>
<organism evidence="9 10">
    <name type="scientific">Salmonella enterica subsp. enterica serovar Senftenberg str. A4-543</name>
    <dbReference type="NCBI Taxonomy" id="913082"/>
    <lineage>
        <taxon>Bacteria</taxon>
        <taxon>Pseudomonadati</taxon>
        <taxon>Pseudomonadota</taxon>
        <taxon>Gammaproteobacteria</taxon>
        <taxon>Enterobacterales</taxon>
        <taxon>Enterobacteriaceae</taxon>
        <taxon>Salmonella</taxon>
    </lineage>
</organism>
<feature type="transmembrane region" description="Helical" evidence="8">
    <location>
        <begin position="160"/>
        <end position="176"/>
    </location>
</feature>
<evidence type="ECO:0000256" key="2">
    <source>
        <dbReference type="ARBA" id="ARBA00009261"/>
    </source>
</evidence>
<evidence type="ECO:0000256" key="7">
    <source>
        <dbReference type="ARBA" id="ARBA00023136"/>
    </source>
</evidence>
<reference evidence="9 10" key="1">
    <citation type="journal article" date="2011" name="BMC Genomics">
        <title>Genome sequencing reveals diversification of virulence factor content and possible host adaptation in distinct subpopulations of Salmonella enterica.</title>
        <authorList>
            <person name="den Bakker H.C."/>
            <person name="Moreno Switt A.I."/>
            <person name="Govoni G."/>
            <person name="Cummings C.A."/>
            <person name="Ranieri M.L."/>
            <person name="Degoricija L."/>
            <person name="Hoelzer K."/>
            <person name="Rodriguez-Rivera L.D."/>
            <person name="Brown S."/>
            <person name="Bolchacova E."/>
            <person name="Furtado M.R."/>
            <person name="Wiedmann M."/>
        </authorList>
    </citation>
    <scope>NUCLEOTIDE SEQUENCE [LARGE SCALE GENOMIC DNA]</scope>
    <source>
        <strain evidence="9 10">A4-543</strain>
    </source>
</reference>
<evidence type="ECO:0000256" key="5">
    <source>
        <dbReference type="ARBA" id="ARBA00022692"/>
    </source>
</evidence>
<evidence type="ECO:0000256" key="6">
    <source>
        <dbReference type="ARBA" id="ARBA00022989"/>
    </source>
</evidence>
<evidence type="ECO:0000256" key="1">
    <source>
        <dbReference type="ARBA" id="ARBA00004651"/>
    </source>
</evidence>
<feature type="non-terminal residue" evidence="9">
    <location>
        <position position="1"/>
    </location>
</feature>
<dbReference type="EMBL" id="AFCU01000542">
    <property type="protein sequence ID" value="EHC91162.1"/>
    <property type="molecule type" value="Genomic_DNA"/>
</dbReference>
<keyword evidence="6 8" id="KW-1133">Transmembrane helix</keyword>
<dbReference type="PRINTS" id="PR00175">
    <property type="entry name" value="NAALASMPORT"/>
</dbReference>
<proteinExistence type="inferred from homology"/>
<evidence type="ECO:0000313" key="9">
    <source>
        <dbReference type="EMBL" id="EHC91162.1"/>
    </source>
</evidence>
<comment type="caution">
    <text evidence="9">The sequence shown here is derived from an EMBL/GenBank/DDBJ whole genome shotgun (WGS) entry which is preliminary data.</text>
</comment>
<evidence type="ECO:0000256" key="8">
    <source>
        <dbReference type="SAM" id="Phobius"/>
    </source>
</evidence>
<protein>
    <submittedName>
        <fullName evidence="9">Putative alanine/glycine transport protein</fullName>
    </submittedName>
</protein>